<evidence type="ECO:0000313" key="8">
    <source>
        <dbReference type="EMBL" id="MDR6593996.1"/>
    </source>
</evidence>
<accession>A0ABU1PTS1</accession>
<name>A0ABU1PTS1_9PSEU</name>
<dbReference type="PANTHER" id="PTHR43808:SF28">
    <property type="entry name" value="[LYSW]-LYSINE_[LYSW]-ORNITHINE HYDROLASE"/>
    <property type="match status" value="1"/>
</dbReference>
<gene>
    <name evidence="8" type="ORF">J2S66_002380</name>
</gene>
<dbReference type="GO" id="GO:0004180">
    <property type="term" value="F:carboxypeptidase activity"/>
    <property type="evidence" value="ECO:0007669"/>
    <property type="project" value="UniProtKB-KW"/>
</dbReference>
<evidence type="ECO:0000256" key="4">
    <source>
        <dbReference type="ARBA" id="ARBA00022801"/>
    </source>
</evidence>
<dbReference type="InterPro" id="IPR050072">
    <property type="entry name" value="Peptidase_M20A"/>
</dbReference>
<dbReference type="InterPro" id="IPR001261">
    <property type="entry name" value="ArgE/DapE_CS"/>
</dbReference>
<proteinExistence type="inferred from homology"/>
<keyword evidence="9" id="KW-1185">Reference proteome</keyword>
<keyword evidence="3" id="KW-0479">Metal-binding</keyword>
<dbReference type="RefSeq" id="WP_310306983.1">
    <property type="nucleotide sequence ID" value="NZ_BAAAXB010000001.1"/>
</dbReference>
<keyword evidence="6" id="KW-0457">Lysine biosynthesis</keyword>
<keyword evidence="2" id="KW-0028">Amino-acid biosynthesis</keyword>
<keyword evidence="4" id="KW-0378">Hydrolase</keyword>
<dbReference type="InterPro" id="IPR002933">
    <property type="entry name" value="Peptidase_M20"/>
</dbReference>
<evidence type="ECO:0000256" key="6">
    <source>
        <dbReference type="ARBA" id="ARBA00023154"/>
    </source>
</evidence>
<dbReference type="InterPro" id="IPR010175">
    <property type="entry name" value="LysK"/>
</dbReference>
<comment type="caution">
    <text evidence="8">The sequence shown here is derived from an EMBL/GenBank/DDBJ whole genome shotgun (WGS) entry which is preliminary data.</text>
</comment>
<organism evidence="8 9">
    <name type="scientific">Saccharothrix longispora</name>
    <dbReference type="NCBI Taxonomy" id="33920"/>
    <lineage>
        <taxon>Bacteria</taxon>
        <taxon>Bacillati</taxon>
        <taxon>Actinomycetota</taxon>
        <taxon>Actinomycetes</taxon>
        <taxon>Pseudonocardiales</taxon>
        <taxon>Pseudonocardiaceae</taxon>
        <taxon>Saccharothrix</taxon>
    </lineage>
</organism>
<keyword evidence="1" id="KW-0963">Cytoplasm</keyword>
<evidence type="ECO:0000256" key="3">
    <source>
        <dbReference type="ARBA" id="ARBA00022723"/>
    </source>
</evidence>
<dbReference type="NCBIfam" id="TIGR01902">
    <property type="entry name" value="dapE-lys-deAc"/>
    <property type="match status" value="1"/>
</dbReference>
<dbReference type="Pfam" id="PF01546">
    <property type="entry name" value="Peptidase_M20"/>
    <property type="match status" value="1"/>
</dbReference>
<reference evidence="8 9" key="1">
    <citation type="submission" date="2023-07" db="EMBL/GenBank/DDBJ databases">
        <title>Sequencing the genomes of 1000 actinobacteria strains.</title>
        <authorList>
            <person name="Klenk H.-P."/>
        </authorList>
    </citation>
    <scope>NUCLEOTIDE SEQUENCE [LARGE SCALE GENOMIC DNA]</scope>
    <source>
        <strain evidence="8 9">DSM 43749</strain>
    </source>
</reference>
<keyword evidence="5" id="KW-0862">Zinc</keyword>
<evidence type="ECO:0000313" key="9">
    <source>
        <dbReference type="Proteomes" id="UP001268819"/>
    </source>
</evidence>
<evidence type="ECO:0000256" key="5">
    <source>
        <dbReference type="ARBA" id="ARBA00022833"/>
    </source>
</evidence>
<dbReference type="Proteomes" id="UP001268819">
    <property type="component" value="Unassembled WGS sequence"/>
</dbReference>
<dbReference type="SUPFAM" id="SSF53187">
    <property type="entry name" value="Zn-dependent exopeptidases"/>
    <property type="match status" value="1"/>
</dbReference>
<evidence type="ECO:0000256" key="1">
    <source>
        <dbReference type="ARBA" id="ARBA00022490"/>
    </source>
</evidence>
<keyword evidence="8" id="KW-0121">Carboxypeptidase</keyword>
<dbReference type="PANTHER" id="PTHR43808">
    <property type="entry name" value="ACETYLORNITHINE DEACETYLASE"/>
    <property type="match status" value="1"/>
</dbReference>
<keyword evidence="7" id="KW-0170">Cobalt</keyword>
<protein>
    <submittedName>
        <fullName evidence="8">LysW-gamma-L-lysine carboxypeptidase</fullName>
    </submittedName>
</protein>
<evidence type="ECO:0000256" key="2">
    <source>
        <dbReference type="ARBA" id="ARBA00022605"/>
    </source>
</evidence>
<dbReference type="EMBL" id="JAVDSG010000001">
    <property type="protein sequence ID" value="MDR6593996.1"/>
    <property type="molecule type" value="Genomic_DNA"/>
</dbReference>
<dbReference type="Gene3D" id="3.40.630.10">
    <property type="entry name" value="Zn peptidases"/>
    <property type="match status" value="2"/>
</dbReference>
<evidence type="ECO:0000256" key="7">
    <source>
        <dbReference type="ARBA" id="ARBA00023285"/>
    </source>
</evidence>
<dbReference type="PROSITE" id="PS00758">
    <property type="entry name" value="ARGE_DAPE_CPG2_1"/>
    <property type="match status" value="1"/>
</dbReference>
<keyword evidence="8" id="KW-0645">Protease</keyword>
<sequence>MTRVRPPAPASATSDAAAVDLLHRLVAIPSVSGSEDAACAFLADRLADLGFAAHRDEVGNVVGVLGDDGDPTILLLGHIDTVPGGPPVRLEHDRLHGRGSVDAKGPLAAMVMAAARVGRRAGVRIVVVGAVDEERDSVGAHHVAATQRADAVVIGEPSGSGTVVVGYKGVLRFAWVVRRPQAHTSSPDPTACEAAAASWRALLDLTGAGHGGGPLFGRVSPTLVRMSGTLVEAELVVSCRTPPAFDTDAFLADVALLCPGAEITVLERTPAVRTSRADPVARTLAAAVRARTGDVEFKLKLGTSDMNVIAPAWGVPIATYGPGDPHQDHTPHEHVELSEYLLAVAILADAVDRLATNLSELSTGQRGD</sequence>
<dbReference type="HAMAP" id="MF_01120">
    <property type="entry name" value="LysK"/>
    <property type="match status" value="1"/>
</dbReference>